<comment type="caution">
    <text evidence="1">The sequence shown here is derived from an EMBL/GenBank/DDBJ whole genome shotgun (WGS) entry which is preliminary data.</text>
</comment>
<dbReference type="EMBL" id="BARS01005847">
    <property type="protein sequence ID" value="GAF79602.1"/>
    <property type="molecule type" value="Genomic_DNA"/>
</dbReference>
<evidence type="ECO:0000313" key="1">
    <source>
        <dbReference type="EMBL" id="GAF79602.1"/>
    </source>
</evidence>
<feature type="non-terminal residue" evidence="1">
    <location>
        <position position="86"/>
    </location>
</feature>
<dbReference type="AlphaFoldDB" id="X0SUK2"/>
<protein>
    <submittedName>
        <fullName evidence="1">Uncharacterized protein</fullName>
    </submittedName>
</protein>
<dbReference type="Gene3D" id="3.40.50.2000">
    <property type="entry name" value="Glycogen Phosphorylase B"/>
    <property type="match status" value="1"/>
</dbReference>
<organism evidence="1">
    <name type="scientific">marine sediment metagenome</name>
    <dbReference type="NCBI Taxonomy" id="412755"/>
    <lineage>
        <taxon>unclassified sequences</taxon>
        <taxon>metagenomes</taxon>
        <taxon>ecological metagenomes</taxon>
    </lineage>
</organism>
<gene>
    <name evidence="1" type="ORF">S01H1_11468</name>
</gene>
<proteinExistence type="predicted"/>
<accession>X0SUK2</accession>
<name>X0SUK2_9ZZZZ</name>
<reference evidence="1" key="1">
    <citation type="journal article" date="2014" name="Front. Microbiol.">
        <title>High frequency of phylogenetically diverse reductive dehalogenase-homologous genes in deep subseafloor sedimentary metagenomes.</title>
        <authorList>
            <person name="Kawai M."/>
            <person name="Futagami T."/>
            <person name="Toyoda A."/>
            <person name="Takaki Y."/>
            <person name="Nishi S."/>
            <person name="Hori S."/>
            <person name="Arai W."/>
            <person name="Tsubouchi T."/>
            <person name="Morono Y."/>
            <person name="Uchiyama I."/>
            <person name="Ito T."/>
            <person name="Fujiyama A."/>
            <person name="Inagaki F."/>
            <person name="Takami H."/>
        </authorList>
    </citation>
    <scope>NUCLEOTIDE SEQUENCE</scope>
    <source>
        <strain evidence="1">Expedition CK06-06</strain>
    </source>
</reference>
<sequence>MGKTAFIRENGLGDILMTIPTVRILGKDKKIDYFTNPKYFPLLRNYNTKDVQTFDGNEYKKIYDLRNQLENFKISLNQQQRANSGL</sequence>
<dbReference type="SUPFAM" id="SSF53756">
    <property type="entry name" value="UDP-Glycosyltransferase/glycogen phosphorylase"/>
    <property type="match status" value="1"/>
</dbReference>